<organism evidence="2">
    <name type="scientific">freshwater metagenome</name>
    <dbReference type="NCBI Taxonomy" id="449393"/>
    <lineage>
        <taxon>unclassified sequences</taxon>
        <taxon>metagenomes</taxon>
        <taxon>ecological metagenomes</taxon>
    </lineage>
</organism>
<gene>
    <name evidence="2" type="ORF">UFOPK2310_01496</name>
</gene>
<evidence type="ECO:0000256" key="1">
    <source>
        <dbReference type="SAM" id="MobiDB-lite"/>
    </source>
</evidence>
<dbReference type="EMBL" id="CAEZWW010000233">
    <property type="protein sequence ID" value="CAB4685487.1"/>
    <property type="molecule type" value="Genomic_DNA"/>
</dbReference>
<dbReference type="AlphaFoldDB" id="A0A6J6NGL5"/>
<feature type="region of interest" description="Disordered" evidence="1">
    <location>
        <begin position="1"/>
        <end position="24"/>
    </location>
</feature>
<sequence>MRSKKAMTASDSGSLPALGPDHLEPPRPCWSQAAGKLRFRSTPEAVARVFAAAPSGLMLLISQMAESAGSSFPLPNRRAISLVTRLPARSLPCIWPTTTTLVLANFDPYRVATMARPCPLVPITSLTPTSLERGNAAKGPQKPRITPSPTPKTSADRIVSV</sequence>
<proteinExistence type="predicted"/>
<feature type="region of interest" description="Disordered" evidence="1">
    <location>
        <begin position="129"/>
        <end position="161"/>
    </location>
</feature>
<accession>A0A6J6NGL5</accession>
<reference evidence="2" key="1">
    <citation type="submission" date="2020-05" db="EMBL/GenBank/DDBJ databases">
        <authorList>
            <person name="Chiriac C."/>
            <person name="Salcher M."/>
            <person name="Ghai R."/>
            <person name="Kavagutti S V."/>
        </authorList>
    </citation>
    <scope>NUCLEOTIDE SEQUENCE</scope>
</reference>
<evidence type="ECO:0000313" key="2">
    <source>
        <dbReference type="EMBL" id="CAB4685487.1"/>
    </source>
</evidence>
<name>A0A6J6NGL5_9ZZZZ</name>
<protein>
    <submittedName>
        <fullName evidence="2">Unannotated protein</fullName>
    </submittedName>
</protein>